<gene>
    <name evidence="2" type="ORF">BJ508DRAFT_375062</name>
</gene>
<reference evidence="2 3" key="1">
    <citation type="journal article" date="2018" name="Nat. Ecol. Evol.">
        <title>Pezizomycetes genomes reveal the molecular basis of ectomycorrhizal truffle lifestyle.</title>
        <authorList>
            <person name="Murat C."/>
            <person name="Payen T."/>
            <person name="Noel B."/>
            <person name="Kuo A."/>
            <person name="Morin E."/>
            <person name="Chen J."/>
            <person name="Kohler A."/>
            <person name="Krizsan K."/>
            <person name="Balestrini R."/>
            <person name="Da Silva C."/>
            <person name="Montanini B."/>
            <person name="Hainaut M."/>
            <person name="Levati E."/>
            <person name="Barry K.W."/>
            <person name="Belfiori B."/>
            <person name="Cichocki N."/>
            <person name="Clum A."/>
            <person name="Dockter R.B."/>
            <person name="Fauchery L."/>
            <person name="Guy J."/>
            <person name="Iotti M."/>
            <person name="Le Tacon F."/>
            <person name="Lindquist E.A."/>
            <person name="Lipzen A."/>
            <person name="Malagnac F."/>
            <person name="Mello A."/>
            <person name="Molinier V."/>
            <person name="Miyauchi S."/>
            <person name="Poulain J."/>
            <person name="Riccioni C."/>
            <person name="Rubini A."/>
            <person name="Sitrit Y."/>
            <person name="Splivallo R."/>
            <person name="Traeger S."/>
            <person name="Wang M."/>
            <person name="Zifcakova L."/>
            <person name="Wipf D."/>
            <person name="Zambonelli A."/>
            <person name="Paolocci F."/>
            <person name="Nowrousian M."/>
            <person name="Ottonello S."/>
            <person name="Baldrian P."/>
            <person name="Spatafora J.W."/>
            <person name="Henrissat B."/>
            <person name="Nagy L.G."/>
            <person name="Aury J.M."/>
            <person name="Wincker P."/>
            <person name="Grigoriev I.V."/>
            <person name="Bonfante P."/>
            <person name="Martin F.M."/>
        </authorList>
    </citation>
    <scope>NUCLEOTIDE SEQUENCE [LARGE SCALE GENOMIC DNA]</scope>
    <source>
        <strain evidence="2 3">RN42</strain>
    </source>
</reference>
<protein>
    <submittedName>
        <fullName evidence="2">Uncharacterized protein</fullName>
    </submittedName>
</protein>
<organism evidence="2 3">
    <name type="scientific">Ascobolus immersus RN42</name>
    <dbReference type="NCBI Taxonomy" id="1160509"/>
    <lineage>
        <taxon>Eukaryota</taxon>
        <taxon>Fungi</taxon>
        <taxon>Dikarya</taxon>
        <taxon>Ascomycota</taxon>
        <taxon>Pezizomycotina</taxon>
        <taxon>Pezizomycetes</taxon>
        <taxon>Pezizales</taxon>
        <taxon>Ascobolaceae</taxon>
        <taxon>Ascobolus</taxon>
    </lineage>
</organism>
<sequence length="407" mass="43819">MSSSGAQSTEFTKEEFDAIADLIMRVRHERRAATTPLRPVPLPLLHAAPPLPISASFSNALVSVRKAFPALTSELEPFFDAINLFRRKKQTTPAMSLDGPCESQRPKPVYRRPKWINEFDNLDPWEIERFEFTASVPLPAPEDVRFAERMFFPHLKSRRHFRNLLLVAPLDAALRYALTRTDRFDHIWKELYFKASGGINHHVFPIRSPPMRLFVLNSISRYLHIRGKAGRKGKGHGKPGSKKQGGGGPWGGRGGKKGGDKSKDVDEAGPSGSGEGDAGEAAGAAGDGDDDGGDQGAGGDPEDAGNEDEDPEFFEDEPNDALADDNNVADEMAADEVLAEAAGQVAGEGAGGGAGSPFLGLAGAGDMFAFGGVEIKDDTHAALQRGYARITVASDWWNEGVNAGVER</sequence>
<evidence type="ECO:0000313" key="2">
    <source>
        <dbReference type="EMBL" id="RPA83540.1"/>
    </source>
</evidence>
<evidence type="ECO:0000256" key="1">
    <source>
        <dbReference type="SAM" id="MobiDB-lite"/>
    </source>
</evidence>
<feature type="compositionally biased region" description="Basic residues" evidence="1">
    <location>
        <begin position="228"/>
        <end position="241"/>
    </location>
</feature>
<keyword evidence="3" id="KW-1185">Reference proteome</keyword>
<evidence type="ECO:0000313" key="3">
    <source>
        <dbReference type="Proteomes" id="UP000275078"/>
    </source>
</evidence>
<dbReference type="AlphaFoldDB" id="A0A3N4IHB6"/>
<feature type="compositionally biased region" description="Acidic residues" evidence="1">
    <location>
        <begin position="300"/>
        <end position="323"/>
    </location>
</feature>
<proteinExistence type="predicted"/>
<dbReference type="EMBL" id="ML119664">
    <property type="protein sequence ID" value="RPA83540.1"/>
    <property type="molecule type" value="Genomic_DNA"/>
</dbReference>
<name>A0A3N4IHB6_ASCIM</name>
<dbReference type="Proteomes" id="UP000275078">
    <property type="component" value="Unassembled WGS sequence"/>
</dbReference>
<feature type="compositionally biased region" description="Gly residues" evidence="1">
    <location>
        <begin position="243"/>
        <end position="253"/>
    </location>
</feature>
<feature type="region of interest" description="Disordered" evidence="1">
    <location>
        <begin position="228"/>
        <end position="331"/>
    </location>
</feature>
<feature type="compositionally biased region" description="Basic and acidic residues" evidence="1">
    <location>
        <begin position="257"/>
        <end position="266"/>
    </location>
</feature>
<accession>A0A3N4IHB6</accession>